<evidence type="ECO:0000256" key="2">
    <source>
        <dbReference type="SAM" id="SignalP"/>
    </source>
</evidence>
<keyword evidence="4" id="KW-1185">Reference proteome</keyword>
<evidence type="ECO:0008006" key="5">
    <source>
        <dbReference type="Google" id="ProtNLM"/>
    </source>
</evidence>
<comment type="caution">
    <text evidence="3">The sequence shown here is derived from an EMBL/GenBank/DDBJ whole genome shotgun (WGS) entry which is preliminary data.</text>
</comment>
<feature type="chain" id="PRO_5047186801" description="Lipoprotein" evidence="2">
    <location>
        <begin position="29"/>
        <end position="305"/>
    </location>
</feature>
<sequence length="305" mass="32758">MRSDGPRTRRTAALVLAGAGLLTGCVGARTPDVRTTTVPPGATFFRRPSVAPLPPDHRLGGFPYGTYVMARPLPDRSPGTGRAYALTMPLQRRALDLAGALGFGDGPVEFGGNPWTVTRGQATLRIWPDSGGRWSYQRQTGGDGLPPRDPGERRAFALARPILRASGLDRAEARHERGQVIVEPRIGNRPTWGWETRIQLDGDGVSNAAGWLGPARGGTERPILSAAESFTRLQREAAHPRWSVKGCPAAYGATPPCPMRNPSPDVTGARFAYALDWGAEGNGPRLVPAWLFTRRGNGELIAYPA</sequence>
<feature type="signal peptide" evidence="2">
    <location>
        <begin position="1"/>
        <end position="28"/>
    </location>
</feature>
<proteinExistence type="predicted"/>
<evidence type="ECO:0000313" key="3">
    <source>
        <dbReference type="EMBL" id="MFD0687900.1"/>
    </source>
</evidence>
<name>A0ABW2XTN0_9ACTN</name>
<dbReference type="PROSITE" id="PS51257">
    <property type="entry name" value="PROKAR_LIPOPROTEIN"/>
    <property type="match status" value="1"/>
</dbReference>
<keyword evidence="2" id="KW-0732">Signal</keyword>
<dbReference type="Proteomes" id="UP001597063">
    <property type="component" value="Unassembled WGS sequence"/>
</dbReference>
<protein>
    <recommendedName>
        <fullName evidence="5">Lipoprotein</fullName>
    </recommendedName>
</protein>
<dbReference type="RefSeq" id="WP_131761036.1">
    <property type="nucleotide sequence ID" value="NZ_CAACUY010000143.1"/>
</dbReference>
<accession>A0ABW2XTN0</accession>
<feature type="region of interest" description="Disordered" evidence="1">
    <location>
        <begin position="130"/>
        <end position="150"/>
    </location>
</feature>
<evidence type="ECO:0000313" key="4">
    <source>
        <dbReference type="Proteomes" id="UP001597063"/>
    </source>
</evidence>
<dbReference type="EMBL" id="JBHTGP010000013">
    <property type="protein sequence ID" value="MFD0687900.1"/>
    <property type="molecule type" value="Genomic_DNA"/>
</dbReference>
<gene>
    <name evidence="3" type="ORF">ACFQZM_25620</name>
</gene>
<evidence type="ECO:0000256" key="1">
    <source>
        <dbReference type="SAM" id="MobiDB-lite"/>
    </source>
</evidence>
<reference evidence="4" key="1">
    <citation type="journal article" date="2019" name="Int. J. Syst. Evol. Microbiol.">
        <title>The Global Catalogue of Microorganisms (GCM) 10K type strain sequencing project: providing services to taxonomists for standard genome sequencing and annotation.</title>
        <authorList>
            <consortium name="The Broad Institute Genomics Platform"/>
            <consortium name="The Broad Institute Genome Sequencing Center for Infectious Disease"/>
            <person name="Wu L."/>
            <person name="Ma J."/>
        </authorList>
    </citation>
    <scope>NUCLEOTIDE SEQUENCE [LARGE SCALE GENOMIC DNA]</scope>
    <source>
        <strain evidence="4">JCM 9371</strain>
    </source>
</reference>
<organism evidence="3 4">
    <name type="scientific">Actinomadura fibrosa</name>
    <dbReference type="NCBI Taxonomy" id="111802"/>
    <lineage>
        <taxon>Bacteria</taxon>
        <taxon>Bacillati</taxon>
        <taxon>Actinomycetota</taxon>
        <taxon>Actinomycetes</taxon>
        <taxon>Streptosporangiales</taxon>
        <taxon>Thermomonosporaceae</taxon>
        <taxon>Actinomadura</taxon>
    </lineage>
</organism>